<accession>A0AAD6SXC4</accession>
<feature type="compositionally biased region" description="Basic and acidic residues" evidence="2">
    <location>
        <begin position="420"/>
        <end position="440"/>
    </location>
</feature>
<feature type="compositionally biased region" description="Basic and acidic residues" evidence="2">
    <location>
        <begin position="9"/>
        <end position="22"/>
    </location>
</feature>
<reference evidence="3" key="1">
    <citation type="submission" date="2023-03" db="EMBL/GenBank/DDBJ databases">
        <title>Massive genome expansion in bonnet fungi (Mycena s.s.) driven by repeated elements and novel gene families across ecological guilds.</title>
        <authorList>
            <consortium name="Lawrence Berkeley National Laboratory"/>
            <person name="Harder C.B."/>
            <person name="Miyauchi S."/>
            <person name="Viragh M."/>
            <person name="Kuo A."/>
            <person name="Thoen E."/>
            <person name="Andreopoulos B."/>
            <person name="Lu D."/>
            <person name="Skrede I."/>
            <person name="Drula E."/>
            <person name="Henrissat B."/>
            <person name="Morin E."/>
            <person name="Kohler A."/>
            <person name="Barry K."/>
            <person name="LaButti K."/>
            <person name="Morin E."/>
            <person name="Salamov A."/>
            <person name="Lipzen A."/>
            <person name="Mereny Z."/>
            <person name="Hegedus B."/>
            <person name="Baldrian P."/>
            <person name="Stursova M."/>
            <person name="Weitz H."/>
            <person name="Taylor A."/>
            <person name="Grigoriev I.V."/>
            <person name="Nagy L.G."/>
            <person name="Martin F."/>
            <person name="Kauserud H."/>
        </authorList>
    </citation>
    <scope>NUCLEOTIDE SEQUENCE</scope>
    <source>
        <strain evidence="3">CBHHK200</strain>
    </source>
</reference>
<feature type="compositionally biased region" description="Basic and acidic residues" evidence="2">
    <location>
        <begin position="41"/>
        <end position="56"/>
    </location>
</feature>
<keyword evidence="1" id="KW-0175">Coiled coil</keyword>
<feature type="compositionally biased region" description="Polar residues" evidence="2">
    <location>
        <begin position="311"/>
        <end position="331"/>
    </location>
</feature>
<feature type="region of interest" description="Disordered" evidence="2">
    <location>
        <begin position="278"/>
        <end position="331"/>
    </location>
</feature>
<keyword evidence="4" id="KW-1185">Reference proteome</keyword>
<evidence type="ECO:0000256" key="1">
    <source>
        <dbReference type="SAM" id="Coils"/>
    </source>
</evidence>
<feature type="region of interest" description="Disordered" evidence="2">
    <location>
        <begin position="1"/>
        <end position="58"/>
    </location>
</feature>
<protein>
    <submittedName>
        <fullName evidence="3">Uncharacterized protein</fullName>
    </submittedName>
</protein>
<feature type="coiled-coil region" evidence="1">
    <location>
        <begin position="331"/>
        <end position="365"/>
    </location>
</feature>
<dbReference type="Proteomes" id="UP001218188">
    <property type="component" value="Unassembled WGS sequence"/>
</dbReference>
<evidence type="ECO:0000256" key="2">
    <source>
        <dbReference type="SAM" id="MobiDB-lite"/>
    </source>
</evidence>
<dbReference type="AlphaFoldDB" id="A0AAD6SXC4"/>
<organism evidence="3 4">
    <name type="scientific">Mycena alexandri</name>
    <dbReference type="NCBI Taxonomy" id="1745969"/>
    <lineage>
        <taxon>Eukaryota</taxon>
        <taxon>Fungi</taxon>
        <taxon>Dikarya</taxon>
        <taxon>Basidiomycota</taxon>
        <taxon>Agaricomycotina</taxon>
        <taxon>Agaricomycetes</taxon>
        <taxon>Agaricomycetidae</taxon>
        <taxon>Agaricales</taxon>
        <taxon>Marasmiineae</taxon>
        <taxon>Mycenaceae</taxon>
        <taxon>Mycena</taxon>
    </lineage>
</organism>
<name>A0AAD6SXC4_9AGAR</name>
<sequence>MMLATVDALGKESRGDARHPGGDEGPGGVGGGPSNGKGRATLRDQKKKERSGEVKASRVQRQTLVDRVQSIQANAERRIREAQAEATMAAEWLVEILAMEDEEDMHTEIKNVESGPRFNKPTNTLDRENFGDRACDACIDAREACVVESGRKACRRCVAKKLRCPKVDEAESGPGFNKPTNTLNRENFGDRACDACIDAREACVVESGRKACRRCVAKKLRCPKVDEAESGPGFNKPTNTLDRENFGDRACDACIDTGEAPAGGASRKKSAAPMWVGATNQHHGGADKARKRGREASVESWSQPAHKKTCRPTTRQGSGSSPITEGSKTQIAEVNDRIDDLFRKQRRLEEQIQAAEKREEHTRNVLVYHHQAIYELVKQRLEQDDERFKLHLMQLSKYKPLPLERPVEAETVPEQGRGILAKEGRPPTVKPEPEPVEPVRDPVQYRTVEGRGPVYDEDGRKKRLMKRASKLIVPDEDDE</sequence>
<gene>
    <name evidence="3" type="ORF">C8F04DRAFT_1182586</name>
</gene>
<comment type="caution">
    <text evidence="3">The sequence shown here is derived from an EMBL/GenBank/DDBJ whole genome shotgun (WGS) entry which is preliminary data.</text>
</comment>
<evidence type="ECO:0000313" key="3">
    <source>
        <dbReference type="EMBL" id="KAJ7035177.1"/>
    </source>
</evidence>
<feature type="region of interest" description="Disordered" evidence="2">
    <location>
        <begin position="420"/>
        <end position="461"/>
    </location>
</feature>
<proteinExistence type="predicted"/>
<evidence type="ECO:0000313" key="4">
    <source>
        <dbReference type="Proteomes" id="UP001218188"/>
    </source>
</evidence>
<dbReference type="EMBL" id="JARJCM010000052">
    <property type="protein sequence ID" value="KAJ7035177.1"/>
    <property type="molecule type" value="Genomic_DNA"/>
</dbReference>
<feature type="compositionally biased region" description="Gly residues" evidence="2">
    <location>
        <begin position="23"/>
        <end position="35"/>
    </location>
</feature>